<reference evidence="2" key="1">
    <citation type="submission" date="2023-06" db="EMBL/GenBank/DDBJ databases">
        <authorList>
            <person name="Jiang Y."/>
            <person name="Liu Q."/>
        </authorList>
    </citation>
    <scope>NUCLEOTIDE SEQUENCE</scope>
    <source>
        <strain evidence="2">CGMCC 1.12090</strain>
    </source>
</reference>
<organism evidence="2 3">
    <name type="scientific">Variovorax ginsengisoli</name>
    <dbReference type="NCBI Taxonomy" id="363844"/>
    <lineage>
        <taxon>Bacteria</taxon>
        <taxon>Pseudomonadati</taxon>
        <taxon>Pseudomonadota</taxon>
        <taxon>Betaproteobacteria</taxon>
        <taxon>Burkholderiales</taxon>
        <taxon>Comamonadaceae</taxon>
        <taxon>Variovorax</taxon>
    </lineage>
</organism>
<evidence type="ECO:0000313" key="3">
    <source>
        <dbReference type="Proteomes" id="UP001169027"/>
    </source>
</evidence>
<sequence length="139" mass="14400">MFKKLIARPFAVAAIAAACAVPAFAQLQVANSTGGSQVALAPINAIVSTLNSNIWSAQNTANVANNVANVANNAAWNAQSTANNANAVAQNAQATADKGVYYGDAAWWYAWEAASASCAATMGGAMWRPYCEAQQRPHP</sequence>
<proteinExistence type="predicted"/>
<dbReference type="RefSeq" id="WP_301813472.1">
    <property type="nucleotide sequence ID" value="NZ_JAUJZH010000021.1"/>
</dbReference>
<dbReference type="EMBL" id="JAUKVY010000021">
    <property type="protein sequence ID" value="MDO1535679.1"/>
    <property type="molecule type" value="Genomic_DNA"/>
</dbReference>
<gene>
    <name evidence="2" type="ORF">Q2T77_25675</name>
</gene>
<accession>A0ABT8S9T4</accession>
<dbReference type="PROSITE" id="PS51257">
    <property type="entry name" value="PROKAR_LIPOPROTEIN"/>
    <property type="match status" value="1"/>
</dbReference>
<keyword evidence="1" id="KW-0732">Signal</keyword>
<evidence type="ECO:0000256" key="1">
    <source>
        <dbReference type="SAM" id="SignalP"/>
    </source>
</evidence>
<dbReference type="Proteomes" id="UP001169027">
    <property type="component" value="Unassembled WGS sequence"/>
</dbReference>
<feature type="signal peptide" evidence="1">
    <location>
        <begin position="1"/>
        <end position="25"/>
    </location>
</feature>
<keyword evidence="3" id="KW-1185">Reference proteome</keyword>
<comment type="caution">
    <text evidence="2">The sequence shown here is derived from an EMBL/GenBank/DDBJ whole genome shotgun (WGS) entry which is preliminary data.</text>
</comment>
<name>A0ABT8S9T4_9BURK</name>
<protein>
    <submittedName>
        <fullName evidence="2">Uncharacterized protein</fullName>
    </submittedName>
</protein>
<evidence type="ECO:0000313" key="2">
    <source>
        <dbReference type="EMBL" id="MDO1535679.1"/>
    </source>
</evidence>
<feature type="chain" id="PRO_5045094596" evidence="1">
    <location>
        <begin position="26"/>
        <end position="139"/>
    </location>
</feature>